<name>A0A437J7B3_9SPHN</name>
<evidence type="ECO:0000256" key="1">
    <source>
        <dbReference type="ARBA" id="ARBA00007592"/>
    </source>
</evidence>
<sequence length="337" mass="35299">MRGTKQCDNGEDGIMAQAFDPLWSPIIGHYSAGQLDGPRIAAHVAALRTDLRQFLIAGTTGDGWQLTQDQIDQWLALCATPAWSHTTLLIAAFGADTQAVIARAKHIEARIAETPLAGRYAGLTITAQIDPDATQAAIAAHVRAVVDATESPLAVYQLPQVTGCTIAPETFAALIADHPRITMFKDTSGEDAVAKAGLPRGAVRYVRGAEGGYLEALQGGYDGWLLSSGNVFARQLRDVASLFAVGDIAAARALSDRIGNAVTALFALAADVGTNPFADANRAADHIRAHGAAAEDRPSERHDGSLLPVAFIAGARDVLEAHGFAVADDGYLATTVV</sequence>
<dbReference type="AlphaFoldDB" id="A0A437J7B3"/>
<organism evidence="3 4">
    <name type="scientific">Sphingobium algorifonticola</name>
    <dbReference type="NCBI Taxonomy" id="2008318"/>
    <lineage>
        <taxon>Bacteria</taxon>
        <taxon>Pseudomonadati</taxon>
        <taxon>Pseudomonadota</taxon>
        <taxon>Alphaproteobacteria</taxon>
        <taxon>Sphingomonadales</taxon>
        <taxon>Sphingomonadaceae</taxon>
        <taxon>Sphingobium</taxon>
    </lineage>
</organism>
<keyword evidence="4" id="KW-1185">Reference proteome</keyword>
<dbReference type="PANTHER" id="PTHR12128:SF66">
    <property type="entry name" value="4-HYDROXY-2-OXOGLUTARATE ALDOLASE, MITOCHONDRIAL"/>
    <property type="match status" value="1"/>
</dbReference>
<accession>A0A437J7B3</accession>
<dbReference type="GO" id="GO:0008840">
    <property type="term" value="F:4-hydroxy-tetrahydrodipicolinate synthase activity"/>
    <property type="evidence" value="ECO:0007669"/>
    <property type="project" value="TreeGrafter"/>
</dbReference>
<dbReference type="Gene3D" id="3.20.20.70">
    <property type="entry name" value="Aldolase class I"/>
    <property type="match status" value="1"/>
</dbReference>
<comment type="similarity">
    <text evidence="1">Belongs to the DapA family.</text>
</comment>
<evidence type="ECO:0000256" key="2">
    <source>
        <dbReference type="ARBA" id="ARBA00023239"/>
    </source>
</evidence>
<reference evidence="3 4" key="1">
    <citation type="submission" date="2019-01" db="EMBL/GenBank/DDBJ databases">
        <authorList>
            <person name="Chen W.-M."/>
        </authorList>
    </citation>
    <scope>NUCLEOTIDE SEQUENCE [LARGE SCALE GENOMIC DNA]</scope>
    <source>
        <strain evidence="3 4">TLA-22</strain>
    </source>
</reference>
<gene>
    <name evidence="3" type="ORF">ENE74_11575</name>
</gene>
<evidence type="ECO:0000313" key="4">
    <source>
        <dbReference type="Proteomes" id="UP000282977"/>
    </source>
</evidence>
<dbReference type="RefSeq" id="WP_164847456.1">
    <property type="nucleotide sequence ID" value="NZ_RZUL01000003.1"/>
</dbReference>
<comment type="caution">
    <text evidence="3">The sequence shown here is derived from an EMBL/GenBank/DDBJ whole genome shotgun (WGS) entry which is preliminary data.</text>
</comment>
<dbReference type="InterPro" id="IPR013785">
    <property type="entry name" value="Aldolase_TIM"/>
</dbReference>
<dbReference type="InterPro" id="IPR002220">
    <property type="entry name" value="DapA-like"/>
</dbReference>
<dbReference type="SMART" id="SM01130">
    <property type="entry name" value="DHDPS"/>
    <property type="match status" value="1"/>
</dbReference>
<dbReference type="SUPFAM" id="SSF51569">
    <property type="entry name" value="Aldolase"/>
    <property type="match status" value="1"/>
</dbReference>
<proteinExistence type="inferred from homology"/>
<protein>
    <submittedName>
        <fullName evidence="3">Dihydrodipicolinate synthase family protein</fullName>
    </submittedName>
</protein>
<keyword evidence="2" id="KW-0456">Lyase</keyword>
<dbReference type="Proteomes" id="UP000282977">
    <property type="component" value="Unassembled WGS sequence"/>
</dbReference>
<dbReference type="Pfam" id="PF00701">
    <property type="entry name" value="DHDPS"/>
    <property type="match status" value="1"/>
</dbReference>
<evidence type="ECO:0000313" key="3">
    <source>
        <dbReference type="EMBL" id="RVT41071.1"/>
    </source>
</evidence>
<dbReference type="EMBL" id="RZUL01000003">
    <property type="protein sequence ID" value="RVT41071.1"/>
    <property type="molecule type" value="Genomic_DNA"/>
</dbReference>
<dbReference type="CDD" id="cd00408">
    <property type="entry name" value="DHDPS-like"/>
    <property type="match status" value="1"/>
</dbReference>
<dbReference type="PANTHER" id="PTHR12128">
    <property type="entry name" value="DIHYDRODIPICOLINATE SYNTHASE"/>
    <property type="match status" value="1"/>
</dbReference>